<keyword evidence="3" id="KW-1185">Reference proteome</keyword>
<accession>A0A9W7CM65</accession>
<dbReference type="Proteomes" id="UP001165082">
    <property type="component" value="Unassembled WGS sequence"/>
</dbReference>
<name>A0A9W7CM65_9STRA</name>
<gene>
    <name evidence="2" type="ORF">TrRE_jg4924</name>
</gene>
<protein>
    <submittedName>
        <fullName evidence="2">Uncharacterized protein</fullName>
    </submittedName>
</protein>
<evidence type="ECO:0000313" key="2">
    <source>
        <dbReference type="EMBL" id="GMI07169.1"/>
    </source>
</evidence>
<organism evidence="2 3">
    <name type="scientific">Triparma retinervis</name>
    <dbReference type="NCBI Taxonomy" id="2557542"/>
    <lineage>
        <taxon>Eukaryota</taxon>
        <taxon>Sar</taxon>
        <taxon>Stramenopiles</taxon>
        <taxon>Ochrophyta</taxon>
        <taxon>Bolidophyceae</taxon>
        <taxon>Parmales</taxon>
        <taxon>Triparmaceae</taxon>
        <taxon>Triparma</taxon>
    </lineage>
</organism>
<feature type="compositionally biased region" description="Basic and acidic residues" evidence="1">
    <location>
        <begin position="7"/>
        <end position="26"/>
    </location>
</feature>
<evidence type="ECO:0000313" key="3">
    <source>
        <dbReference type="Proteomes" id="UP001165082"/>
    </source>
</evidence>
<comment type="caution">
    <text evidence="2">The sequence shown here is derived from an EMBL/GenBank/DDBJ whole genome shotgun (WGS) entry which is preliminary data.</text>
</comment>
<proteinExistence type="predicted"/>
<feature type="compositionally biased region" description="Basic and acidic residues" evidence="1">
    <location>
        <begin position="45"/>
        <end position="60"/>
    </location>
</feature>
<dbReference type="AlphaFoldDB" id="A0A9W7CM65"/>
<sequence length="298" mass="33067">MKSPMEAPREAPREAPMKVLHSKSEEVVDQVVDQVVEEEEEEDLDSVHDDHHDDDGRVVRGSEVGGIGEEERAKSPPPTNSFVKSPSMGRLHGDDSSKNDSSIVNKGKGRDLTNLLTGAYERFKRSHRGNDEVGGAEKGRMDTTGMVKGLLHEDGDYLHRERMALEETFPEQKSMYRTLNKQFDADFNTVYSNFTMVLHPSKDAAILGSMVAANHIESKVVVICNGGREELDECAKNSTRGEHGNVLVGLSDVNRVAKYLEEVGEVGEKGFASYQVFGDLGRVCKRLLPYECENEIGR</sequence>
<dbReference type="EMBL" id="BRXZ01000194">
    <property type="protein sequence ID" value="GMI07169.1"/>
    <property type="molecule type" value="Genomic_DNA"/>
</dbReference>
<feature type="compositionally biased region" description="Acidic residues" evidence="1">
    <location>
        <begin position="35"/>
        <end position="44"/>
    </location>
</feature>
<reference evidence="2" key="1">
    <citation type="submission" date="2022-07" db="EMBL/GenBank/DDBJ databases">
        <title>Genome analysis of Parmales, a sister group of diatoms, reveals the evolutionary specialization of diatoms from phago-mixotrophs to photoautotrophs.</title>
        <authorList>
            <person name="Ban H."/>
            <person name="Sato S."/>
            <person name="Yoshikawa S."/>
            <person name="Kazumasa Y."/>
            <person name="Nakamura Y."/>
            <person name="Ichinomiya M."/>
            <person name="Saitoh K."/>
            <person name="Sato N."/>
            <person name="Blanc-Mathieu R."/>
            <person name="Endo H."/>
            <person name="Kuwata A."/>
            <person name="Ogata H."/>
        </authorList>
    </citation>
    <scope>NUCLEOTIDE SEQUENCE</scope>
</reference>
<evidence type="ECO:0000256" key="1">
    <source>
        <dbReference type="SAM" id="MobiDB-lite"/>
    </source>
</evidence>
<feature type="region of interest" description="Disordered" evidence="1">
    <location>
        <begin position="1"/>
        <end position="109"/>
    </location>
</feature>